<keyword evidence="3" id="KW-0227">DNA damage</keyword>
<keyword evidence="1" id="KW-0004">4Fe-4S</keyword>
<dbReference type="PANTHER" id="PTHR33693">
    <property type="entry name" value="TYPE-5 URACIL-DNA GLYCOSYLASE"/>
    <property type="match status" value="1"/>
</dbReference>
<sequence>MDIIHPHPELVAHQQALRQCTLCPQMIRPVITGNPVMSPVMSIGQAPGIHEAKVMRPFGWTAGKTLFKWFEGIGLDEESFRQRVYMSAVCRCFPGKNPKGGDRMPSEREIMACSRWLQAELSLLQPQLLILVGKLAINQFLSAKKLDEVVGKCHRIVLQGRGTDLIPLPHPSGLSTWPRMEPGKTLLREALALIEAHPAWRGLLDGESG</sequence>
<evidence type="ECO:0000256" key="2">
    <source>
        <dbReference type="ARBA" id="ARBA00022723"/>
    </source>
</evidence>
<dbReference type="SMART" id="SM00987">
    <property type="entry name" value="UreE_C"/>
    <property type="match status" value="1"/>
</dbReference>
<evidence type="ECO:0000256" key="3">
    <source>
        <dbReference type="ARBA" id="ARBA00022763"/>
    </source>
</evidence>
<evidence type="ECO:0000313" key="10">
    <source>
        <dbReference type="Proteomes" id="UP000005317"/>
    </source>
</evidence>
<dbReference type="GO" id="GO:0051539">
    <property type="term" value="F:4 iron, 4 sulfur cluster binding"/>
    <property type="evidence" value="ECO:0007669"/>
    <property type="project" value="UniProtKB-KW"/>
</dbReference>
<keyword evidence="5" id="KW-0408">Iron</keyword>
<proteinExistence type="predicted"/>
<dbReference type="InterPro" id="IPR005122">
    <property type="entry name" value="Uracil-DNA_glycosylase-like"/>
</dbReference>
<evidence type="ECO:0000259" key="8">
    <source>
        <dbReference type="SMART" id="SM00986"/>
    </source>
</evidence>
<evidence type="ECO:0000256" key="6">
    <source>
        <dbReference type="ARBA" id="ARBA00023014"/>
    </source>
</evidence>
<evidence type="ECO:0000256" key="5">
    <source>
        <dbReference type="ARBA" id="ARBA00023004"/>
    </source>
</evidence>
<gene>
    <name evidence="9" type="ORF">Thini_0840</name>
</gene>
<feature type="domain" description="Uracil-DNA glycosylase-like" evidence="8">
    <location>
        <begin position="30"/>
        <end position="193"/>
    </location>
</feature>
<reference evidence="10" key="1">
    <citation type="journal article" date="2011" name="Stand. Genomic Sci.">
        <title>Genome sequence of the filamentous, gliding Thiothrix nivea neotype strain (JP2(T)).</title>
        <authorList>
            <person name="Lapidus A."/>
            <person name="Nolan M."/>
            <person name="Lucas S."/>
            <person name="Glavina Del Rio T."/>
            <person name="Tice H."/>
            <person name="Cheng J.F."/>
            <person name="Tapia R."/>
            <person name="Han C."/>
            <person name="Goodwin L."/>
            <person name="Pitluck S."/>
            <person name="Liolios K."/>
            <person name="Pagani I."/>
            <person name="Ivanova N."/>
            <person name="Huntemann M."/>
            <person name="Mavromatis K."/>
            <person name="Mikhailova N."/>
            <person name="Pati A."/>
            <person name="Chen A."/>
            <person name="Palaniappan K."/>
            <person name="Land M."/>
            <person name="Brambilla E.M."/>
            <person name="Rohde M."/>
            <person name="Abt B."/>
            <person name="Verbarg S."/>
            <person name="Goker M."/>
            <person name="Bristow J."/>
            <person name="Eisen J.A."/>
            <person name="Markowitz V."/>
            <person name="Hugenholtz P."/>
            <person name="Kyrpides N.C."/>
            <person name="Klenk H.P."/>
            <person name="Woyke T."/>
        </authorList>
    </citation>
    <scope>NUCLEOTIDE SEQUENCE [LARGE SCALE GENOMIC DNA]</scope>
    <source>
        <strain evidence="10">ATCC 35100 / DSM 5205 / JP2</strain>
    </source>
</reference>
<keyword evidence="2" id="KW-0479">Metal-binding</keyword>
<keyword evidence="4" id="KW-0378">Hydrolase</keyword>
<dbReference type="GO" id="GO:0006281">
    <property type="term" value="P:DNA repair"/>
    <property type="evidence" value="ECO:0007669"/>
    <property type="project" value="UniProtKB-KW"/>
</dbReference>
<evidence type="ECO:0000313" key="9">
    <source>
        <dbReference type="EMBL" id="EIJ33468.1"/>
    </source>
</evidence>
<dbReference type="SUPFAM" id="SSF52141">
    <property type="entry name" value="Uracil-DNA glycosylase-like"/>
    <property type="match status" value="1"/>
</dbReference>
<dbReference type="InterPro" id="IPR051536">
    <property type="entry name" value="UDG_Type-4/5"/>
</dbReference>
<dbReference type="AlphaFoldDB" id="A0A656H9Y0"/>
<evidence type="ECO:0000256" key="7">
    <source>
        <dbReference type="ARBA" id="ARBA00023204"/>
    </source>
</evidence>
<dbReference type="Gene3D" id="3.40.470.10">
    <property type="entry name" value="Uracil-DNA glycosylase-like domain"/>
    <property type="match status" value="1"/>
</dbReference>
<keyword evidence="6" id="KW-0411">Iron-sulfur</keyword>
<dbReference type="GO" id="GO:0097506">
    <property type="term" value="F:deaminated base DNA N-glycosylase activity"/>
    <property type="evidence" value="ECO:0007669"/>
    <property type="project" value="UniProtKB-ARBA"/>
</dbReference>
<keyword evidence="7" id="KW-0234">DNA repair</keyword>
<dbReference type="GO" id="GO:0046872">
    <property type="term" value="F:metal ion binding"/>
    <property type="evidence" value="ECO:0007669"/>
    <property type="project" value="UniProtKB-KW"/>
</dbReference>
<accession>A0A656H9Y0</accession>
<dbReference type="Proteomes" id="UP000005317">
    <property type="component" value="Unassembled WGS sequence"/>
</dbReference>
<dbReference type="Pfam" id="PF03167">
    <property type="entry name" value="UDG"/>
    <property type="match status" value="1"/>
</dbReference>
<dbReference type="InterPro" id="IPR036895">
    <property type="entry name" value="Uracil-DNA_glycosylase-like_sf"/>
</dbReference>
<dbReference type="PANTHER" id="PTHR33693:SF1">
    <property type="entry name" value="TYPE-4 URACIL-DNA GLYCOSYLASE"/>
    <property type="match status" value="1"/>
</dbReference>
<organism evidence="9 10">
    <name type="scientific">Thiothrix nivea (strain ATCC 35100 / DSM 5205 / JP2)</name>
    <dbReference type="NCBI Taxonomy" id="870187"/>
    <lineage>
        <taxon>Bacteria</taxon>
        <taxon>Pseudomonadati</taxon>
        <taxon>Pseudomonadota</taxon>
        <taxon>Gammaproteobacteria</taxon>
        <taxon>Thiotrichales</taxon>
        <taxon>Thiotrichaceae</taxon>
        <taxon>Thiothrix</taxon>
    </lineage>
</organism>
<evidence type="ECO:0000256" key="4">
    <source>
        <dbReference type="ARBA" id="ARBA00022801"/>
    </source>
</evidence>
<keyword evidence="10" id="KW-1185">Reference proteome</keyword>
<dbReference type="EMBL" id="JH651384">
    <property type="protein sequence ID" value="EIJ33468.1"/>
    <property type="molecule type" value="Genomic_DNA"/>
</dbReference>
<dbReference type="SMART" id="SM00986">
    <property type="entry name" value="UDG"/>
    <property type="match status" value="1"/>
</dbReference>
<dbReference type="CDD" id="cd10033">
    <property type="entry name" value="UDG_like"/>
    <property type="match status" value="1"/>
</dbReference>
<protein>
    <submittedName>
        <fullName evidence="9">Uracil-DNA glycosylase superfamily</fullName>
    </submittedName>
</protein>
<dbReference type="RefSeq" id="WP_002707419.1">
    <property type="nucleotide sequence ID" value="NZ_JH651384.1"/>
</dbReference>
<evidence type="ECO:0000256" key="1">
    <source>
        <dbReference type="ARBA" id="ARBA00022485"/>
    </source>
</evidence>
<name>A0A656H9Y0_THINJ</name>